<reference evidence="2" key="1">
    <citation type="submission" date="2013-09" db="EMBL/GenBank/DDBJ databases">
        <title>Corchorus olitorius genome sequencing.</title>
        <authorList>
            <person name="Alam M."/>
            <person name="Haque M.S."/>
            <person name="Islam M.S."/>
            <person name="Emdad E.M."/>
            <person name="Islam M.M."/>
            <person name="Ahmed B."/>
            <person name="Halim A."/>
            <person name="Hossen Q.M.M."/>
            <person name="Hossain M.Z."/>
            <person name="Ahmed R."/>
            <person name="Khan M.M."/>
            <person name="Islam R."/>
            <person name="Rashid M.M."/>
            <person name="Khan S.A."/>
            <person name="Rahman M.S."/>
            <person name="Alam M."/>
            <person name="Yahiya A.S."/>
            <person name="Khan M.S."/>
            <person name="Azam M.S."/>
            <person name="Haque T."/>
            <person name="Lashkar M.Z.H."/>
            <person name="Akhand A.I."/>
            <person name="Morshed G."/>
            <person name="Roy S."/>
            <person name="Uddin K.S."/>
            <person name="Rabeya T."/>
            <person name="Hossain A.S."/>
            <person name="Chowdhury A."/>
            <person name="Snigdha A.R."/>
            <person name="Mortoza M.S."/>
            <person name="Matin S.A."/>
            <person name="Hoque S.M.E."/>
            <person name="Islam M.K."/>
            <person name="Roy D.K."/>
            <person name="Haider R."/>
            <person name="Moosa M.M."/>
            <person name="Elias S.M."/>
            <person name="Hasan A.M."/>
            <person name="Jahan S."/>
            <person name="Shafiuddin M."/>
            <person name="Mahmood N."/>
            <person name="Shommy N.S."/>
        </authorList>
    </citation>
    <scope>NUCLEOTIDE SEQUENCE [LARGE SCALE GENOMIC DNA]</scope>
    <source>
        <strain evidence="2">cv. O-4</strain>
    </source>
</reference>
<evidence type="ECO:0000313" key="2">
    <source>
        <dbReference type="Proteomes" id="UP000187203"/>
    </source>
</evidence>
<proteinExistence type="predicted"/>
<evidence type="ECO:0000313" key="1">
    <source>
        <dbReference type="EMBL" id="OMO69421.1"/>
    </source>
</evidence>
<organism evidence="1 2">
    <name type="scientific">Corchorus olitorius</name>
    <dbReference type="NCBI Taxonomy" id="93759"/>
    <lineage>
        <taxon>Eukaryota</taxon>
        <taxon>Viridiplantae</taxon>
        <taxon>Streptophyta</taxon>
        <taxon>Embryophyta</taxon>
        <taxon>Tracheophyta</taxon>
        <taxon>Spermatophyta</taxon>
        <taxon>Magnoliopsida</taxon>
        <taxon>eudicotyledons</taxon>
        <taxon>Gunneridae</taxon>
        <taxon>Pentapetalae</taxon>
        <taxon>rosids</taxon>
        <taxon>malvids</taxon>
        <taxon>Malvales</taxon>
        <taxon>Malvaceae</taxon>
        <taxon>Grewioideae</taxon>
        <taxon>Apeibeae</taxon>
        <taxon>Corchorus</taxon>
    </lineage>
</organism>
<keyword evidence="2" id="KW-1185">Reference proteome</keyword>
<sequence length="98" mass="11098">MEAADGYTPLGFLYLYPGIPRYSSTSAASANAYVEQPSARPLTRPTIRQRSSFATAITALRFRGRPLNLIWERLWHWGNLGISMQEQCSNFRSQTIQS</sequence>
<protein>
    <submittedName>
        <fullName evidence="1">Uncharacterized protein</fullName>
    </submittedName>
</protein>
<dbReference type="Proteomes" id="UP000187203">
    <property type="component" value="Unassembled WGS sequence"/>
</dbReference>
<dbReference type="EMBL" id="AWUE01020213">
    <property type="protein sequence ID" value="OMO69421.1"/>
    <property type="molecule type" value="Genomic_DNA"/>
</dbReference>
<accession>A0A1R3HGH5</accession>
<name>A0A1R3HGH5_9ROSI</name>
<comment type="caution">
    <text evidence="1">The sequence shown here is derived from an EMBL/GenBank/DDBJ whole genome shotgun (WGS) entry which is preliminary data.</text>
</comment>
<gene>
    <name evidence="1" type="ORF">COLO4_29059</name>
</gene>
<dbReference type="AlphaFoldDB" id="A0A1R3HGH5"/>